<dbReference type="InterPro" id="IPR012944">
    <property type="entry name" value="SusD_RagB_dom"/>
</dbReference>
<keyword evidence="9" id="KW-1185">Reference proteome</keyword>
<accession>A0A1H7T9L3</accession>
<evidence type="ECO:0000256" key="1">
    <source>
        <dbReference type="ARBA" id="ARBA00004442"/>
    </source>
</evidence>
<sequence length="495" mass="56825">MKYNGSLLFKIVKMKRYKSLTFKALLTAFVFLLPGCSKYIDLEPQNATYDEVFWVSGANVQKAMSGAYGLLRGSFLSDRSYFIFGDVAADNFDVSGFWNYTAIVQSGGFKFSYVPYLEASLKNWTRFYSVINQCHLIIENTPKIDVSKFADGEIQKKRLEGEARFLRAYTYFYMQRVWGDVVMTKESFKDPDAIQPIPRSSEEEVLTYCITDLEAAIGLLDNAGEKIVANQGAALALLAEIYAWRHDYVNAERYCNEVIDKGYSLENLADYKKIWKGNSKESIFELNMLFDAVSNEATAGFFNIFLTDPYIKNKAINDAWPVGEAMKNTFEEDDKRVDTIMTLSSGGNNKYILTKYDGVNYYDPNNTSNYVVSNNLVLIRLADIYLLRAEARYKNGNITGAQDDLNLIRARAGLGLYNGIGENLFNEIFDERRRELLGEGQAMFDMIRMEQLQRLFSGEYSNDRMAKKGYYWPLDMRNLLPQNELLTQNEWWKSN</sequence>
<reference evidence="9" key="1">
    <citation type="submission" date="2016-10" db="EMBL/GenBank/DDBJ databases">
        <authorList>
            <person name="Varghese N."/>
            <person name="Submissions S."/>
        </authorList>
    </citation>
    <scope>NUCLEOTIDE SEQUENCE [LARGE SCALE GENOMIC DNA]</scope>
    <source>
        <strain evidence="9">DSM 18733</strain>
    </source>
</reference>
<protein>
    <submittedName>
        <fullName evidence="8">Starch-binding associating with outer membrane</fullName>
    </submittedName>
</protein>
<dbReference type="AlphaFoldDB" id="A0A1H7T9L3"/>
<evidence type="ECO:0000313" key="9">
    <source>
        <dbReference type="Proteomes" id="UP000199421"/>
    </source>
</evidence>
<feature type="domain" description="RagB/SusD" evidence="6">
    <location>
        <begin position="346"/>
        <end position="457"/>
    </location>
</feature>
<evidence type="ECO:0000256" key="4">
    <source>
        <dbReference type="ARBA" id="ARBA00023136"/>
    </source>
</evidence>
<dbReference type="Pfam" id="PF14322">
    <property type="entry name" value="SusD-like_3"/>
    <property type="match status" value="1"/>
</dbReference>
<keyword evidence="5" id="KW-0998">Cell outer membrane</keyword>
<name>A0A1H7T9L3_OLID1</name>
<comment type="similarity">
    <text evidence="2">Belongs to the SusD family.</text>
</comment>
<evidence type="ECO:0000313" key="8">
    <source>
        <dbReference type="EMBL" id="SEL81542.1"/>
    </source>
</evidence>
<feature type="domain" description="SusD-like N-terminal" evidence="7">
    <location>
        <begin position="113"/>
        <end position="242"/>
    </location>
</feature>
<keyword evidence="4" id="KW-0472">Membrane</keyword>
<dbReference type="Gene3D" id="1.25.40.390">
    <property type="match status" value="1"/>
</dbReference>
<organism evidence="8 9">
    <name type="scientific">Olivibacter domesticus</name>
    <name type="common">Pseudosphingobacterium domesticum</name>
    <dbReference type="NCBI Taxonomy" id="407022"/>
    <lineage>
        <taxon>Bacteria</taxon>
        <taxon>Pseudomonadati</taxon>
        <taxon>Bacteroidota</taxon>
        <taxon>Sphingobacteriia</taxon>
        <taxon>Sphingobacteriales</taxon>
        <taxon>Sphingobacteriaceae</taxon>
        <taxon>Olivibacter</taxon>
    </lineage>
</organism>
<dbReference type="Proteomes" id="UP000199421">
    <property type="component" value="Unassembled WGS sequence"/>
</dbReference>
<dbReference type="InterPro" id="IPR033985">
    <property type="entry name" value="SusD-like_N"/>
</dbReference>
<comment type="subcellular location">
    <subcellularLocation>
        <location evidence="1">Cell outer membrane</location>
    </subcellularLocation>
</comment>
<evidence type="ECO:0000256" key="3">
    <source>
        <dbReference type="ARBA" id="ARBA00022729"/>
    </source>
</evidence>
<dbReference type="InterPro" id="IPR011990">
    <property type="entry name" value="TPR-like_helical_dom_sf"/>
</dbReference>
<gene>
    <name evidence="8" type="ORF">SAMN05661044_03432</name>
</gene>
<evidence type="ECO:0000259" key="7">
    <source>
        <dbReference type="Pfam" id="PF14322"/>
    </source>
</evidence>
<dbReference type="SUPFAM" id="SSF48452">
    <property type="entry name" value="TPR-like"/>
    <property type="match status" value="1"/>
</dbReference>
<dbReference type="GO" id="GO:0009279">
    <property type="term" value="C:cell outer membrane"/>
    <property type="evidence" value="ECO:0007669"/>
    <property type="project" value="UniProtKB-SubCell"/>
</dbReference>
<keyword evidence="3" id="KW-0732">Signal</keyword>
<dbReference type="EMBL" id="FOAF01000004">
    <property type="protein sequence ID" value="SEL81542.1"/>
    <property type="molecule type" value="Genomic_DNA"/>
</dbReference>
<dbReference type="Pfam" id="PF07980">
    <property type="entry name" value="SusD_RagB"/>
    <property type="match status" value="1"/>
</dbReference>
<dbReference type="OrthoDB" id="9773740at2"/>
<proteinExistence type="inferred from homology"/>
<evidence type="ECO:0000256" key="5">
    <source>
        <dbReference type="ARBA" id="ARBA00023237"/>
    </source>
</evidence>
<evidence type="ECO:0000256" key="2">
    <source>
        <dbReference type="ARBA" id="ARBA00006275"/>
    </source>
</evidence>
<dbReference type="STRING" id="407022.SAMN05661044_03432"/>
<evidence type="ECO:0000259" key="6">
    <source>
        <dbReference type="Pfam" id="PF07980"/>
    </source>
</evidence>
<dbReference type="CDD" id="cd08977">
    <property type="entry name" value="SusD"/>
    <property type="match status" value="1"/>
</dbReference>